<dbReference type="PANTHER" id="PTHR33969">
    <property type="entry name" value="SEGREGATION AND CONDENSATION PROTEIN A"/>
    <property type="match status" value="1"/>
</dbReference>
<dbReference type="EMBL" id="PSZP01000019">
    <property type="protein sequence ID" value="TCG10899.1"/>
    <property type="molecule type" value="Genomic_DNA"/>
</dbReference>
<dbReference type="GO" id="GO:0007059">
    <property type="term" value="P:chromosome segregation"/>
    <property type="evidence" value="ECO:0007669"/>
    <property type="project" value="UniProtKB-UniRule"/>
</dbReference>
<sequence>MQEKEYQINLDNYNGPLDLLLELVKDKKMDLFSIDLAELATDYLRLINEMEAKDIDIASEYLVMAATLLQIKARMLLENPKEEAKNEEDKNLLVQRLAEYQQFKQFSEILKEKEQERKKLHIKNHEEYRTFEKPIDETKLDGSSDPIKLIMALRKMFERTNAAKFRSGTISSINISPEERAEELRVLLDTKDELSFEEVFSVPTLKHFAVTLLAVLDMARLQEITLKQDEQFATIKIIKGGLDA</sequence>
<dbReference type="Gene3D" id="1.10.10.580">
    <property type="entry name" value="Structural maintenance of chromosome 1. Chain E"/>
    <property type="match status" value="1"/>
</dbReference>
<evidence type="ECO:0000256" key="3">
    <source>
        <dbReference type="HAMAP-Rule" id="MF_01805"/>
    </source>
</evidence>
<comment type="similarity">
    <text evidence="3">Belongs to the ScpA family.</text>
</comment>
<keyword evidence="5" id="KW-1185">Reference proteome</keyword>
<comment type="subunit">
    <text evidence="3">Component of a cohesin-like complex composed of ScpA, ScpB and the Smc homodimer, in which ScpA and ScpB bind to the head domain of Smc. The presence of the three proteins is required for the association of the complex with DNA.</text>
</comment>
<dbReference type="Gene3D" id="6.10.250.2410">
    <property type="match status" value="1"/>
</dbReference>
<dbReference type="OrthoDB" id="9811016at2"/>
<name>A0A4R0XTE3_9MOLU</name>
<evidence type="ECO:0000313" key="4">
    <source>
        <dbReference type="EMBL" id="TCG10899.1"/>
    </source>
</evidence>
<comment type="subcellular location">
    <subcellularLocation>
        <location evidence="3">Cytoplasm</location>
    </subcellularLocation>
    <text evidence="3">Associated with two foci at the outer edges of the nucleoid region in young cells, and at four foci within both cell halves in older cells.</text>
</comment>
<evidence type="ECO:0000256" key="2">
    <source>
        <dbReference type="ARBA" id="ARBA00044777"/>
    </source>
</evidence>
<gene>
    <name evidence="3" type="primary">scpA</name>
    <name evidence="4" type="ORF">C4B25_02785</name>
</gene>
<dbReference type="Proteomes" id="UP000291072">
    <property type="component" value="Unassembled WGS sequence"/>
</dbReference>
<comment type="function">
    <text evidence="3">Participates in chromosomal partition during cell division. May act via the formation of a condensin-like complex containing Smc and ScpB that pull DNA away from mid-cell into both cell halves.</text>
</comment>
<accession>A0A4R0XTE3</accession>
<keyword evidence="3" id="KW-0131">Cell cycle</keyword>
<dbReference type="GO" id="GO:0006260">
    <property type="term" value="P:DNA replication"/>
    <property type="evidence" value="ECO:0007669"/>
    <property type="project" value="UniProtKB-UniRule"/>
</dbReference>
<dbReference type="InterPro" id="IPR003768">
    <property type="entry name" value="ScpA"/>
</dbReference>
<dbReference type="Pfam" id="PF02616">
    <property type="entry name" value="SMC_ScpA"/>
    <property type="match status" value="1"/>
</dbReference>
<dbReference type="NCBIfam" id="NF000994">
    <property type="entry name" value="PRK00104.1-3"/>
    <property type="match status" value="1"/>
</dbReference>
<dbReference type="HAMAP" id="MF_01805">
    <property type="entry name" value="ScpA"/>
    <property type="match status" value="1"/>
</dbReference>
<protein>
    <recommendedName>
        <fullName evidence="2 3">Segregation and condensation protein A</fullName>
    </recommendedName>
</protein>
<dbReference type="RefSeq" id="WP_131613534.1">
    <property type="nucleotide sequence ID" value="NZ_PSZP01000019.1"/>
</dbReference>
<keyword evidence="1 3" id="KW-0159">Chromosome partition</keyword>
<proteinExistence type="inferred from homology"/>
<dbReference type="InterPro" id="IPR023093">
    <property type="entry name" value="ScpA-like_C"/>
</dbReference>
<dbReference type="GO" id="GO:0051301">
    <property type="term" value="P:cell division"/>
    <property type="evidence" value="ECO:0007669"/>
    <property type="project" value="UniProtKB-KW"/>
</dbReference>
<dbReference type="GO" id="GO:0005737">
    <property type="term" value="C:cytoplasm"/>
    <property type="evidence" value="ECO:0007669"/>
    <property type="project" value="UniProtKB-SubCell"/>
</dbReference>
<keyword evidence="3" id="KW-0132">Cell division</keyword>
<evidence type="ECO:0000256" key="1">
    <source>
        <dbReference type="ARBA" id="ARBA00022829"/>
    </source>
</evidence>
<dbReference type="PANTHER" id="PTHR33969:SF2">
    <property type="entry name" value="SEGREGATION AND CONDENSATION PROTEIN A"/>
    <property type="match status" value="1"/>
</dbReference>
<reference evidence="4 5" key="1">
    <citation type="submission" date="2018-02" db="EMBL/GenBank/DDBJ databases">
        <title>Mycoplasma marinum and Mycoplasma todarodis sp. nov., moderately halophilic and psychrotolerant mycoplasmas isolated from cephalopods.</title>
        <authorList>
            <person name="Viver T."/>
        </authorList>
    </citation>
    <scope>NUCLEOTIDE SEQUENCE [LARGE SCALE GENOMIC DNA]</scope>
    <source>
        <strain evidence="4 5">5H</strain>
    </source>
</reference>
<evidence type="ECO:0000313" key="5">
    <source>
        <dbReference type="Proteomes" id="UP000291072"/>
    </source>
</evidence>
<comment type="caution">
    <text evidence="4">The sequence shown here is derived from an EMBL/GenBank/DDBJ whole genome shotgun (WGS) entry which is preliminary data.</text>
</comment>
<dbReference type="AlphaFoldDB" id="A0A4R0XTE3"/>
<organism evidence="4 5">
    <name type="scientific">Mycoplasma todarodis</name>
    <dbReference type="NCBI Taxonomy" id="1937191"/>
    <lineage>
        <taxon>Bacteria</taxon>
        <taxon>Bacillati</taxon>
        <taxon>Mycoplasmatota</taxon>
        <taxon>Mollicutes</taxon>
        <taxon>Mycoplasmataceae</taxon>
        <taxon>Mycoplasma</taxon>
    </lineage>
</organism>
<keyword evidence="3" id="KW-0963">Cytoplasm</keyword>